<dbReference type="Pfam" id="PF03544">
    <property type="entry name" value="TonB_C"/>
    <property type="match status" value="1"/>
</dbReference>
<reference evidence="4 5" key="1">
    <citation type="journal article" date="2019" name="Int. J. Syst. Evol. Microbiol.">
        <title>The Global Catalogue of Microorganisms (GCM) 10K type strain sequencing project: providing services to taxonomists for standard genome sequencing and annotation.</title>
        <authorList>
            <consortium name="The Broad Institute Genomics Platform"/>
            <consortium name="The Broad Institute Genome Sequencing Center for Infectious Disease"/>
            <person name="Wu L."/>
            <person name="Ma J."/>
        </authorList>
    </citation>
    <scope>NUCLEOTIDE SEQUENCE [LARGE SCALE GENOMIC DNA]</scope>
    <source>
        <strain evidence="4 5">JCM 15976</strain>
    </source>
</reference>
<dbReference type="Gene3D" id="3.30.1150.10">
    <property type="match status" value="1"/>
</dbReference>
<proteinExistence type="predicted"/>
<protein>
    <recommendedName>
        <fullName evidence="3">TonB C-terminal domain-containing protein</fullName>
    </recommendedName>
</protein>
<name>A0ABN1JBV9_9FLAO</name>
<feature type="domain" description="TonB C-terminal" evidence="3">
    <location>
        <begin position="192"/>
        <end position="261"/>
    </location>
</feature>
<evidence type="ECO:0000256" key="2">
    <source>
        <dbReference type="SAM" id="Phobius"/>
    </source>
</evidence>
<keyword evidence="2" id="KW-0472">Membrane</keyword>
<keyword evidence="5" id="KW-1185">Reference proteome</keyword>
<keyword evidence="2" id="KW-1133">Transmembrane helix</keyword>
<evidence type="ECO:0000259" key="3">
    <source>
        <dbReference type="Pfam" id="PF03544"/>
    </source>
</evidence>
<dbReference type="SUPFAM" id="SSF74653">
    <property type="entry name" value="TolA/TonB C-terminal domain"/>
    <property type="match status" value="1"/>
</dbReference>
<feature type="region of interest" description="Disordered" evidence="1">
    <location>
        <begin position="1"/>
        <end position="24"/>
    </location>
</feature>
<dbReference type="InterPro" id="IPR037682">
    <property type="entry name" value="TonB_C"/>
</dbReference>
<evidence type="ECO:0000313" key="5">
    <source>
        <dbReference type="Proteomes" id="UP001500736"/>
    </source>
</evidence>
<evidence type="ECO:0000313" key="4">
    <source>
        <dbReference type="EMBL" id="GAA0735341.1"/>
    </source>
</evidence>
<sequence length="264" mass="29985">MKNFNETHSNAGQSTTDVKKPQKHDANLQKNSALYFQVGLILCLLGTYLLFEMNFATHVPKIDQALVAIDDETEIIVPEFKIYEEQAPKEEVKQKQRRIVDKEPTIVEDDFNEKQVTETIITEPVATSTPVDPGDIVIDKVVEDIPVPFFRIEKAPIYPGCENETTNEARKRCMSEKITRLVNKKFSTSIASELGLSGVQKIYVEFKVDKSGKVSDIKTRAPHKGLEKEAERVVKKIPEMTPGMQRENPVEVIYTFPIIFQVMD</sequence>
<comment type="caution">
    <text evidence="4">The sequence shown here is derived from an EMBL/GenBank/DDBJ whole genome shotgun (WGS) entry which is preliminary data.</text>
</comment>
<gene>
    <name evidence="4" type="ORF">GCM10009431_00210</name>
</gene>
<evidence type="ECO:0000256" key="1">
    <source>
        <dbReference type="SAM" id="MobiDB-lite"/>
    </source>
</evidence>
<dbReference type="Proteomes" id="UP001500736">
    <property type="component" value="Unassembled WGS sequence"/>
</dbReference>
<dbReference type="EMBL" id="BAAAGF010000001">
    <property type="protein sequence ID" value="GAA0735341.1"/>
    <property type="molecule type" value="Genomic_DNA"/>
</dbReference>
<feature type="compositionally biased region" description="Polar residues" evidence="1">
    <location>
        <begin position="1"/>
        <end position="16"/>
    </location>
</feature>
<organism evidence="4 5">
    <name type="scientific">Gaetbulibacter jejuensis</name>
    <dbReference type="NCBI Taxonomy" id="584607"/>
    <lineage>
        <taxon>Bacteria</taxon>
        <taxon>Pseudomonadati</taxon>
        <taxon>Bacteroidota</taxon>
        <taxon>Flavobacteriia</taxon>
        <taxon>Flavobacteriales</taxon>
        <taxon>Flavobacteriaceae</taxon>
        <taxon>Gaetbulibacter</taxon>
    </lineage>
</organism>
<accession>A0ABN1JBV9</accession>
<dbReference type="RefSeq" id="WP_343795043.1">
    <property type="nucleotide sequence ID" value="NZ_BAAAGF010000001.1"/>
</dbReference>
<feature type="transmembrane region" description="Helical" evidence="2">
    <location>
        <begin position="33"/>
        <end position="51"/>
    </location>
</feature>
<keyword evidence="2" id="KW-0812">Transmembrane</keyword>